<dbReference type="InterPro" id="IPR036322">
    <property type="entry name" value="WD40_repeat_dom_sf"/>
</dbReference>
<sequence>MVADLSPVSPSRASQASFGFAGSEACGTYKLHAPAASALVPLASPPAYASFCRSSSSAFLPHLFMAGTNAADQHSNQLHVVGCVEETGEVECSCRLVHPPEVHALALLPSLGGSQVSSLSPDHEETGATESSEKSNADNVEDDAAREERPRETLVFFTAFPDQKTRYATDRCVLWRSSVDFPSPAVSLLDAEEEEESLPSSRSAVSLHRPSIVSELKSSQSRFQPIRKLVVPRGDPDDVLGSATAGGRESQLLVMMEGSCELFKATESSFESCALLPADPHHRYTAVTFDHHHPNTIVAAEAREDGRGGMNVFGSGGSLRVFDLREKTNSRRCGVESSAGRRDAHAVNPHGRLAAPLSIDFNPNLSFSFVSGASDGCVAYWDGRTLKRPLQVLRDVHSHWVTSVSFNAFHDQLLLTASTDNTVKLHHAETLSVRRSPRSSSLLQGGGKGSELDVFSAESESGAEAGGSGGDCPEKAKKGRTDYASETVYSYEGGEDSVVAVAWAAHEAWACAALTAEGCISFHQVPPKEKYRILL</sequence>
<dbReference type="AlphaFoldDB" id="A0A086J9J8"/>
<feature type="region of interest" description="Disordered" evidence="4">
    <location>
        <begin position="436"/>
        <end position="478"/>
    </location>
</feature>
<comment type="similarity">
    <text evidence="1">Belongs to the WD repeat EIPR1 family.</text>
</comment>
<dbReference type="OrthoDB" id="427795at2759"/>
<evidence type="ECO:0000256" key="3">
    <source>
        <dbReference type="ARBA" id="ARBA00022737"/>
    </source>
</evidence>
<feature type="region of interest" description="Disordered" evidence="4">
    <location>
        <begin position="115"/>
        <end position="148"/>
    </location>
</feature>
<dbReference type="InterPro" id="IPR001680">
    <property type="entry name" value="WD40_rpt"/>
</dbReference>
<dbReference type="InterPro" id="IPR015943">
    <property type="entry name" value="WD40/YVTN_repeat-like_dom_sf"/>
</dbReference>
<proteinExistence type="inferred from homology"/>
<evidence type="ECO:0000259" key="5">
    <source>
        <dbReference type="Pfam" id="PF23609"/>
    </source>
</evidence>
<evidence type="ECO:0000313" key="7">
    <source>
        <dbReference type="Proteomes" id="UP000028837"/>
    </source>
</evidence>
<comment type="caution">
    <text evidence="6">The sequence shown here is derived from an EMBL/GenBank/DDBJ whole genome shotgun (WGS) entry which is preliminary data.</text>
</comment>
<evidence type="ECO:0000256" key="2">
    <source>
        <dbReference type="ARBA" id="ARBA00022574"/>
    </source>
</evidence>
<dbReference type="Proteomes" id="UP000028837">
    <property type="component" value="Unassembled WGS sequence"/>
</dbReference>
<gene>
    <name evidence="6" type="ORF">TGDOM2_319910</name>
</gene>
<dbReference type="Gene3D" id="2.130.10.10">
    <property type="entry name" value="YVTN repeat-like/Quinoprotein amine dehydrogenase"/>
    <property type="match status" value="1"/>
</dbReference>
<evidence type="ECO:0000313" key="6">
    <source>
        <dbReference type="EMBL" id="KFG28816.1"/>
    </source>
</evidence>
<dbReference type="VEuPathDB" id="ToxoDB:TGDOM2_319910"/>
<dbReference type="PANTHER" id="PTHR14205">
    <property type="entry name" value="WD-REPEAT PROTEIN"/>
    <property type="match status" value="1"/>
</dbReference>
<name>A0A086J9J8_TOXGO</name>
<organism evidence="6 7">
    <name type="scientific">Toxoplasma gondii GAB2-2007-GAL-DOM2</name>
    <dbReference type="NCBI Taxonomy" id="1130820"/>
    <lineage>
        <taxon>Eukaryota</taxon>
        <taxon>Sar</taxon>
        <taxon>Alveolata</taxon>
        <taxon>Apicomplexa</taxon>
        <taxon>Conoidasida</taxon>
        <taxon>Coccidia</taxon>
        <taxon>Eucoccidiorida</taxon>
        <taxon>Eimeriorina</taxon>
        <taxon>Sarcocystidae</taxon>
        <taxon>Toxoplasma</taxon>
    </lineage>
</organism>
<dbReference type="EMBL" id="AHZU02001863">
    <property type="protein sequence ID" value="KFG28816.1"/>
    <property type="molecule type" value="Genomic_DNA"/>
</dbReference>
<dbReference type="Pfam" id="PF23609">
    <property type="entry name" value="Beta-prop_EIPR1"/>
    <property type="match status" value="1"/>
</dbReference>
<evidence type="ECO:0000256" key="4">
    <source>
        <dbReference type="SAM" id="MobiDB-lite"/>
    </source>
</evidence>
<keyword evidence="3" id="KW-0677">Repeat</keyword>
<protein>
    <submittedName>
        <fullName evidence="6">WD domain, G-beta repeat-containing protein</fullName>
    </submittedName>
</protein>
<keyword evidence="2" id="KW-0853">WD repeat</keyword>
<evidence type="ECO:0000256" key="1">
    <source>
        <dbReference type="ARBA" id="ARBA00005672"/>
    </source>
</evidence>
<dbReference type="InterPro" id="IPR040323">
    <property type="entry name" value="EIPR1"/>
</dbReference>
<accession>A0A086J9J8</accession>
<dbReference type="InterPro" id="IPR059104">
    <property type="entry name" value="Beta-prop_EIPR1-like"/>
</dbReference>
<feature type="compositionally biased region" description="Basic and acidic residues" evidence="4">
    <location>
        <begin position="121"/>
        <end position="136"/>
    </location>
</feature>
<dbReference type="GO" id="GO:0016567">
    <property type="term" value="P:protein ubiquitination"/>
    <property type="evidence" value="ECO:0007669"/>
    <property type="project" value="TreeGrafter"/>
</dbReference>
<feature type="domain" description="EIPR1-like beta-propeller" evidence="5">
    <location>
        <begin position="317"/>
        <end position="425"/>
    </location>
</feature>
<dbReference type="SMART" id="SM00320">
    <property type="entry name" value="WD40"/>
    <property type="match status" value="3"/>
</dbReference>
<dbReference type="PANTHER" id="PTHR14205:SF15">
    <property type="entry name" value="EARP AND GARP COMPLEX-INTERACTING PROTEIN 1"/>
    <property type="match status" value="1"/>
</dbReference>
<dbReference type="SUPFAM" id="SSF50978">
    <property type="entry name" value="WD40 repeat-like"/>
    <property type="match status" value="1"/>
</dbReference>
<reference evidence="6 7" key="1">
    <citation type="submission" date="2014-02" db="EMBL/GenBank/DDBJ databases">
        <authorList>
            <person name="Sibley D."/>
            <person name="Venepally P."/>
            <person name="Karamycheva S."/>
            <person name="Hadjithomas M."/>
            <person name="Khan A."/>
            <person name="Brunk B."/>
            <person name="Roos D."/>
            <person name="Caler E."/>
            <person name="Lorenzi H."/>
        </authorList>
    </citation>
    <scope>NUCLEOTIDE SEQUENCE [LARGE SCALE GENOMIC DNA]</scope>
    <source>
        <strain evidence="6 7">GAB2-2007-GAL-DOM2</strain>
    </source>
</reference>